<feature type="active site" evidence="4">
    <location>
        <position position="176"/>
    </location>
</feature>
<evidence type="ECO:0000259" key="7">
    <source>
        <dbReference type="Pfam" id="PF14833"/>
    </source>
</evidence>
<accession>A0A8J2TW66</accession>
<dbReference type="Proteomes" id="UP000616114">
    <property type="component" value="Unassembled WGS sequence"/>
</dbReference>
<dbReference type="InterPro" id="IPR013328">
    <property type="entry name" value="6PGD_dom2"/>
</dbReference>
<evidence type="ECO:0000256" key="4">
    <source>
        <dbReference type="PIRSR" id="PIRSR000103-1"/>
    </source>
</evidence>
<protein>
    <submittedName>
        <fullName evidence="8">3-hydroxyisobutyrate dehydrogenase</fullName>
    </submittedName>
</protein>
<proteinExistence type="inferred from homology"/>
<dbReference type="GO" id="GO:0051287">
    <property type="term" value="F:NAD binding"/>
    <property type="evidence" value="ECO:0007669"/>
    <property type="project" value="InterPro"/>
</dbReference>
<dbReference type="SUPFAM" id="SSF51735">
    <property type="entry name" value="NAD(P)-binding Rossmann-fold domains"/>
    <property type="match status" value="1"/>
</dbReference>
<dbReference type="InterPro" id="IPR006115">
    <property type="entry name" value="6PGDH_NADP-bd"/>
</dbReference>
<dbReference type="InterPro" id="IPR008927">
    <property type="entry name" value="6-PGluconate_DH-like_C_sf"/>
</dbReference>
<dbReference type="SUPFAM" id="SSF48179">
    <property type="entry name" value="6-phosphogluconate dehydrogenase C-terminal domain-like"/>
    <property type="match status" value="1"/>
</dbReference>
<evidence type="ECO:0000256" key="2">
    <source>
        <dbReference type="ARBA" id="ARBA00023002"/>
    </source>
</evidence>
<comment type="caution">
    <text evidence="8">The sequence shown here is derived from an EMBL/GenBank/DDBJ whole genome shotgun (WGS) entry which is preliminary data.</text>
</comment>
<dbReference type="InterPro" id="IPR029154">
    <property type="entry name" value="HIBADH-like_NADP-bd"/>
</dbReference>
<organism evidence="8 9">
    <name type="scientific">Sediminivirga luteola</name>
    <dbReference type="NCBI Taxonomy" id="1774748"/>
    <lineage>
        <taxon>Bacteria</taxon>
        <taxon>Bacillati</taxon>
        <taxon>Actinomycetota</taxon>
        <taxon>Actinomycetes</taxon>
        <taxon>Micrococcales</taxon>
        <taxon>Brevibacteriaceae</taxon>
        <taxon>Sediminivirga</taxon>
    </lineage>
</organism>
<evidence type="ECO:0000256" key="1">
    <source>
        <dbReference type="ARBA" id="ARBA00009080"/>
    </source>
</evidence>
<dbReference type="Pfam" id="PF14833">
    <property type="entry name" value="NAD_binding_11"/>
    <property type="match status" value="1"/>
</dbReference>
<keyword evidence="9" id="KW-1185">Reference proteome</keyword>
<dbReference type="EMBL" id="BMFY01000002">
    <property type="protein sequence ID" value="GGA06443.1"/>
    <property type="molecule type" value="Genomic_DNA"/>
</dbReference>
<feature type="domain" description="6-phosphogluconate dehydrogenase NADP-binding" evidence="6">
    <location>
        <begin position="14"/>
        <end position="167"/>
    </location>
</feature>
<dbReference type="PIRSF" id="PIRSF000103">
    <property type="entry name" value="HIBADH"/>
    <property type="match status" value="1"/>
</dbReference>
<feature type="domain" description="3-hydroxyisobutyrate dehydrogenase-like NAD-binding" evidence="7">
    <location>
        <begin position="170"/>
        <end position="288"/>
    </location>
</feature>
<evidence type="ECO:0000256" key="3">
    <source>
        <dbReference type="ARBA" id="ARBA00023027"/>
    </source>
</evidence>
<gene>
    <name evidence="8" type="ORF">GCM10011333_06770</name>
</gene>
<reference evidence="8" key="2">
    <citation type="submission" date="2020-09" db="EMBL/GenBank/DDBJ databases">
        <authorList>
            <person name="Sun Q."/>
            <person name="Zhou Y."/>
        </authorList>
    </citation>
    <scope>NUCLEOTIDE SEQUENCE</scope>
    <source>
        <strain evidence="8">CGMCC 1.12785</strain>
    </source>
</reference>
<sequence length="295" mass="29771">MSRSDGLSRPEQIVAVVGLGNMGRGIAGTLVRAGIRTLGVDPAASVDVVPGAELVDLETAVHRAGTLVLSLPGSSVVERVLADAGLTVPGRPRRLVVDTSTADPLVTRRLAAVLADAGHALVDAPVSGGPSGAAAGQLTVFLGGEHTAVEQAHPVLRVLAGKVTHVGGPGAGAVAKLVNNMLCAVHLQITGEALGLVEAAGLDPEKVFAAVNGASGRSAVTEVNLPRWILSGTFDSGFPMGLMARDISLAVDTGRDLGAELPLAAHSAGTWQERSAGDPGADFNLMARPTTGERI</sequence>
<dbReference type="PANTHER" id="PTHR22981">
    <property type="entry name" value="3-HYDROXYISOBUTYRATE DEHYDROGENASE-RELATED"/>
    <property type="match status" value="1"/>
</dbReference>
<keyword evidence="3" id="KW-0520">NAD</keyword>
<dbReference type="GO" id="GO:0050661">
    <property type="term" value="F:NADP binding"/>
    <property type="evidence" value="ECO:0007669"/>
    <property type="project" value="InterPro"/>
</dbReference>
<evidence type="ECO:0000313" key="8">
    <source>
        <dbReference type="EMBL" id="GGA06443.1"/>
    </source>
</evidence>
<comment type="similarity">
    <text evidence="1">Belongs to the HIBADH-related family.</text>
</comment>
<feature type="region of interest" description="Disordered" evidence="5">
    <location>
        <begin position="272"/>
        <end position="295"/>
    </location>
</feature>
<reference evidence="8" key="1">
    <citation type="journal article" date="2014" name="Int. J. Syst. Evol. Microbiol.">
        <title>Complete genome sequence of Corynebacterium casei LMG S-19264T (=DSM 44701T), isolated from a smear-ripened cheese.</title>
        <authorList>
            <consortium name="US DOE Joint Genome Institute (JGI-PGF)"/>
            <person name="Walter F."/>
            <person name="Albersmeier A."/>
            <person name="Kalinowski J."/>
            <person name="Ruckert C."/>
        </authorList>
    </citation>
    <scope>NUCLEOTIDE SEQUENCE</scope>
    <source>
        <strain evidence="8">CGMCC 1.12785</strain>
    </source>
</reference>
<evidence type="ECO:0000259" key="6">
    <source>
        <dbReference type="Pfam" id="PF03446"/>
    </source>
</evidence>
<dbReference type="InterPro" id="IPR036291">
    <property type="entry name" value="NAD(P)-bd_dom_sf"/>
</dbReference>
<dbReference type="Gene3D" id="1.10.1040.10">
    <property type="entry name" value="N-(1-d-carboxylethyl)-l-norvaline Dehydrogenase, domain 2"/>
    <property type="match status" value="1"/>
</dbReference>
<name>A0A8J2TW66_9MICO</name>
<dbReference type="InterPro" id="IPR015815">
    <property type="entry name" value="HIBADH-related"/>
</dbReference>
<evidence type="ECO:0000256" key="5">
    <source>
        <dbReference type="SAM" id="MobiDB-lite"/>
    </source>
</evidence>
<dbReference type="RefSeq" id="WP_188549495.1">
    <property type="nucleotide sequence ID" value="NZ_BMFY01000002.1"/>
</dbReference>
<evidence type="ECO:0000313" key="9">
    <source>
        <dbReference type="Proteomes" id="UP000616114"/>
    </source>
</evidence>
<keyword evidence="2" id="KW-0560">Oxidoreductase</keyword>
<dbReference type="GO" id="GO:0016616">
    <property type="term" value="F:oxidoreductase activity, acting on the CH-OH group of donors, NAD or NADP as acceptor"/>
    <property type="evidence" value="ECO:0007669"/>
    <property type="project" value="TreeGrafter"/>
</dbReference>
<dbReference type="Gene3D" id="3.40.50.720">
    <property type="entry name" value="NAD(P)-binding Rossmann-like Domain"/>
    <property type="match status" value="1"/>
</dbReference>
<dbReference type="AlphaFoldDB" id="A0A8J2TW66"/>
<dbReference type="Pfam" id="PF03446">
    <property type="entry name" value="NAD_binding_2"/>
    <property type="match status" value="1"/>
</dbReference>
<dbReference type="PANTHER" id="PTHR22981:SF7">
    <property type="entry name" value="3-HYDROXYISOBUTYRATE DEHYDROGENASE, MITOCHONDRIAL"/>
    <property type="match status" value="1"/>
</dbReference>